<name>A0A485K8I7_9STRA</name>
<sequence>MSNDTVEVPPTKLALTLGFFKHFVEIHGGRDAFQGLTTTAVCKTLVKPFTSASKLSLVDHVLQELPEAHKYVKHATWFVSHAWNYEFLDVVDALTDFFDDQDEINDSDDVAVWFCMFNNNQHVVQGQVPFEYWVDAFETALTSIQNVVMVLSPWHNPTTLTRTWCVFEIYVAIRTNARFEVAMGKTQKQAFLEDIHDPSAFYKMLATIKSERSKTSVPTDYDNICKAITEANLTWADLDRLLFNVLDGWMLRTMQSQVDKAVGAEKAQWLSALATLHCNKTAYVQAKQCIDAAKAIYRDELQDADVRTWKAVADAAYLDLALGQPRAVWEPAFDEALARQTELLGPAHYDTLNTMAFLGQAQLMTGDAAGALPLLERCYAACDGVFGVETVLVSNVMIALHAAYTRLNHIETLERFARERYKRTSEALGLDHHNTLAARFSLSLVFAKQGKYADALPVLQDVVESYGRAYGPTNENTWIAHILLGQAYTMVGQYDKAEQILTKSLDACVRLDLTRGTRDMQCKFFLGQLALCTKDWDRANEWLTQAHESGKQFESPASVHTVRALHYRCLLAYVTNPWNTLETVATWQDELSQAQCSGDTWKGLDCHGCHKSASGTYFTCAKCPAYAWLFCRACVAADAPAAFCTHRAPLQPLTPPMRYVQERRLDLLAQVNRWTDYDAAFAAYTLFCDEFDVPSTERVQHHRHWTTKQAWWGLGLGAVVVVVAALARHSFK</sequence>
<dbReference type="Proteomes" id="UP000332933">
    <property type="component" value="Unassembled WGS sequence"/>
</dbReference>
<keyword evidence="1" id="KW-0812">Transmembrane</keyword>
<dbReference type="OrthoDB" id="626167at2759"/>
<evidence type="ECO:0000313" key="3">
    <source>
        <dbReference type="EMBL" id="VFT79586.1"/>
    </source>
</evidence>
<reference evidence="3 4" key="1">
    <citation type="submission" date="2019-03" db="EMBL/GenBank/DDBJ databases">
        <authorList>
            <person name="Gaulin E."/>
            <person name="Dumas B."/>
        </authorList>
    </citation>
    <scope>NUCLEOTIDE SEQUENCE [LARGE SCALE GENOMIC DNA]</scope>
    <source>
        <strain evidence="3">CBS 568.67</strain>
    </source>
</reference>
<dbReference type="Gene3D" id="1.25.40.10">
    <property type="entry name" value="Tetratricopeptide repeat domain"/>
    <property type="match status" value="2"/>
</dbReference>
<keyword evidence="1" id="KW-1133">Transmembrane helix</keyword>
<gene>
    <name evidence="3" type="primary">Aste57867_2385</name>
    <name evidence="2" type="ORF">As57867_002379</name>
    <name evidence="3" type="ORF">ASTE57867_2385</name>
</gene>
<keyword evidence="4" id="KW-1185">Reference proteome</keyword>
<dbReference type="InterPro" id="IPR011990">
    <property type="entry name" value="TPR-like_helical_dom_sf"/>
</dbReference>
<dbReference type="AlphaFoldDB" id="A0A485K8I7"/>
<dbReference type="EMBL" id="CAADRA010000272">
    <property type="protein sequence ID" value="VFT79586.1"/>
    <property type="molecule type" value="Genomic_DNA"/>
</dbReference>
<protein>
    <submittedName>
        <fullName evidence="3">Aste57867_2385 protein</fullName>
    </submittedName>
</protein>
<dbReference type="Pfam" id="PF13424">
    <property type="entry name" value="TPR_12"/>
    <property type="match status" value="2"/>
</dbReference>
<reference evidence="2" key="2">
    <citation type="submission" date="2019-06" db="EMBL/GenBank/DDBJ databases">
        <title>Genomics analysis of Aphanomyces spp. identifies a new class of oomycete effector associated with host adaptation.</title>
        <authorList>
            <person name="Gaulin E."/>
        </authorList>
    </citation>
    <scope>NUCLEOTIDE SEQUENCE</scope>
    <source>
        <strain evidence="2">CBS 578.67</strain>
    </source>
</reference>
<feature type="transmembrane region" description="Helical" evidence="1">
    <location>
        <begin position="710"/>
        <end position="727"/>
    </location>
</feature>
<dbReference type="InterPro" id="IPR053137">
    <property type="entry name" value="NLR-like"/>
</dbReference>
<dbReference type="PANTHER" id="PTHR46082:SF6">
    <property type="entry name" value="AAA+ ATPASE DOMAIN-CONTAINING PROTEIN-RELATED"/>
    <property type="match status" value="1"/>
</dbReference>
<dbReference type="SUPFAM" id="SSF48452">
    <property type="entry name" value="TPR-like"/>
    <property type="match status" value="1"/>
</dbReference>
<accession>A0A485K8I7</accession>
<dbReference type="EMBL" id="VJMH01000272">
    <property type="protein sequence ID" value="KAF0717288.1"/>
    <property type="molecule type" value="Genomic_DNA"/>
</dbReference>
<evidence type="ECO:0000256" key="1">
    <source>
        <dbReference type="SAM" id="Phobius"/>
    </source>
</evidence>
<proteinExistence type="predicted"/>
<organism evidence="3 4">
    <name type="scientific">Aphanomyces stellatus</name>
    <dbReference type="NCBI Taxonomy" id="120398"/>
    <lineage>
        <taxon>Eukaryota</taxon>
        <taxon>Sar</taxon>
        <taxon>Stramenopiles</taxon>
        <taxon>Oomycota</taxon>
        <taxon>Saprolegniomycetes</taxon>
        <taxon>Saprolegniales</taxon>
        <taxon>Verrucalvaceae</taxon>
        <taxon>Aphanomyces</taxon>
    </lineage>
</organism>
<dbReference type="PANTHER" id="PTHR46082">
    <property type="entry name" value="ATP/GTP-BINDING PROTEIN-RELATED"/>
    <property type="match status" value="1"/>
</dbReference>
<evidence type="ECO:0000313" key="2">
    <source>
        <dbReference type="EMBL" id="KAF0717288.1"/>
    </source>
</evidence>
<keyword evidence="1" id="KW-0472">Membrane</keyword>
<evidence type="ECO:0000313" key="4">
    <source>
        <dbReference type="Proteomes" id="UP000332933"/>
    </source>
</evidence>